<proteinExistence type="predicted"/>
<dbReference type="SUPFAM" id="SSF52777">
    <property type="entry name" value="CoA-dependent acyltransferases"/>
    <property type="match status" value="1"/>
</dbReference>
<protein>
    <recommendedName>
        <fullName evidence="3">Diacylglycerol O-acyltransferase</fullName>
    </recommendedName>
</protein>
<sequence>MDTRSDTRLDTRLDARLDYMDHASYLAFRALGHHPTLHYTWVYDRAVDLDALRRLSDRLHQGRFARVVEAAPGWGGRPRWVRPDAPVPIEVEPAMRPRSQIEQWSVEVSRRPIDPGEGPPWRFGVLRLDDGGSAVAIVVSHTVTDGVGVLLGLREAVEGLDLGLAYPRRGERARSRLSHWREVIGSLPEKVRALRAVVRQMRAERSLPHRASTAALPVATPVAEFTAPDPPVRDGAARVVTFVSEASWDACAERLGGTSNVLASALAARLGLHLGRVQRNGTVNLTIPVSVREGDDDLRGNALSSVVVTLDPAEVTHDLRPARAAMKAALSARDANQLPLLAALPLVPFVPVWLLRRLERFALGADVNAVGCSNLGRVTGPVELIDGRPCQYAWGQFNEPGRPTAELARMGGQGFLGVTFSGGRVVINAVAFRPGADNSDEALLAIVHDVIAEFGLGPPLPW</sequence>
<dbReference type="Proteomes" id="UP000550354">
    <property type="component" value="Unassembled WGS sequence"/>
</dbReference>
<gene>
    <name evidence="1" type="ORF">H1W00_01160</name>
</gene>
<dbReference type="EMBL" id="JACEOG010000001">
    <property type="protein sequence ID" value="MBA4607083.1"/>
    <property type="molecule type" value="Genomic_DNA"/>
</dbReference>
<reference evidence="1 2" key="1">
    <citation type="submission" date="2020-07" db="EMBL/GenBank/DDBJ databases">
        <title>Draft genome and description of Aeromicrobium phoceense strain Marseille-Q0843 isolated from healthy skin swab.</title>
        <authorList>
            <person name="Boxberger M."/>
            <person name="La Scola B."/>
        </authorList>
    </citation>
    <scope>NUCLEOTIDE SEQUENCE [LARGE SCALE GENOMIC DNA]</scope>
    <source>
        <strain evidence="1 2">Marseille-Q0843</strain>
    </source>
</reference>
<organism evidence="1 2">
    <name type="scientific">Aeromicrobium phoceense</name>
    <dbReference type="NCBI Taxonomy" id="2754045"/>
    <lineage>
        <taxon>Bacteria</taxon>
        <taxon>Bacillati</taxon>
        <taxon>Actinomycetota</taxon>
        <taxon>Actinomycetes</taxon>
        <taxon>Propionibacteriales</taxon>
        <taxon>Nocardioidaceae</taxon>
        <taxon>Aeromicrobium</taxon>
    </lineage>
</organism>
<evidence type="ECO:0000313" key="1">
    <source>
        <dbReference type="EMBL" id="MBA4607083.1"/>
    </source>
</evidence>
<accession>A0A838XJF6</accession>
<name>A0A838XJF6_9ACTN</name>
<dbReference type="RefSeq" id="WP_181752890.1">
    <property type="nucleotide sequence ID" value="NZ_JACEOG010000001.1"/>
</dbReference>
<dbReference type="InterPro" id="IPR023213">
    <property type="entry name" value="CAT-like_dom_sf"/>
</dbReference>
<evidence type="ECO:0008006" key="3">
    <source>
        <dbReference type="Google" id="ProtNLM"/>
    </source>
</evidence>
<comment type="caution">
    <text evidence="1">The sequence shown here is derived from an EMBL/GenBank/DDBJ whole genome shotgun (WGS) entry which is preliminary data.</text>
</comment>
<dbReference type="Gene3D" id="3.30.559.10">
    <property type="entry name" value="Chloramphenicol acetyltransferase-like domain"/>
    <property type="match status" value="1"/>
</dbReference>
<dbReference type="AlphaFoldDB" id="A0A838XJF6"/>
<evidence type="ECO:0000313" key="2">
    <source>
        <dbReference type="Proteomes" id="UP000550354"/>
    </source>
</evidence>
<keyword evidence="2" id="KW-1185">Reference proteome</keyword>